<accession>A0ABQ8SRM8</accession>
<keyword evidence="2" id="KW-1185">Reference proteome</keyword>
<gene>
    <name evidence="1" type="ORF">ANN_16988</name>
</gene>
<organism evidence="1 2">
    <name type="scientific">Periplaneta americana</name>
    <name type="common">American cockroach</name>
    <name type="synonym">Blatta americana</name>
    <dbReference type="NCBI Taxonomy" id="6978"/>
    <lineage>
        <taxon>Eukaryota</taxon>
        <taxon>Metazoa</taxon>
        <taxon>Ecdysozoa</taxon>
        <taxon>Arthropoda</taxon>
        <taxon>Hexapoda</taxon>
        <taxon>Insecta</taxon>
        <taxon>Pterygota</taxon>
        <taxon>Neoptera</taxon>
        <taxon>Polyneoptera</taxon>
        <taxon>Dictyoptera</taxon>
        <taxon>Blattodea</taxon>
        <taxon>Blattoidea</taxon>
        <taxon>Blattidae</taxon>
        <taxon>Blattinae</taxon>
        <taxon>Periplaneta</taxon>
    </lineage>
</organism>
<name>A0ABQ8SRM8_PERAM</name>
<evidence type="ECO:0000313" key="1">
    <source>
        <dbReference type="EMBL" id="KAJ4436856.1"/>
    </source>
</evidence>
<sequence>MVGLCEGGNDNKLPDSLKAIVNDEGKYGGDVSFDDNVNGIDDTGYDDVLKVILRHFINILRYLASECDEGDNAGEMSPGSSTESYPAFARIGLRENPEKKKNLNQNDIQPSELAQTVAFEIRIREVPGSNPVADQSDWGFYGFP</sequence>
<dbReference type="EMBL" id="JAJSOF020000021">
    <property type="protein sequence ID" value="KAJ4436856.1"/>
    <property type="molecule type" value="Genomic_DNA"/>
</dbReference>
<protein>
    <submittedName>
        <fullName evidence="1">Uncharacterized protein</fullName>
    </submittedName>
</protein>
<proteinExistence type="predicted"/>
<reference evidence="1 2" key="1">
    <citation type="journal article" date="2022" name="Allergy">
        <title>Genome assembly and annotation of Periplaneta americana reveal a comprehensive cockroach allergen profile.</title>
        <authorList>
            <person name="Wang L."/>
            <person name="Xiong Q."/>
            <person name="Saelim N."/>
            <person name="Wang L."/>
            <person name="Nong W."/>
            <person name="Wan A.T."/>
            <person name="Shi M."/>
            <person name="Liu X."/>
            <person name="Cao Q."/>
            <person name="Hui J.H.L."/>
            <person name="Sookrung N."/>
            <person name="Leung T.F."/>
            <person name="Tungtrongchitr A."/>
            <person name="Tsui S.K.W."/>
        </authorList>
    </citation>
    <scope>NUCLEOTIDE SEQUENCE [LARGE SCALE GENOMIC DNA]</scope>
    <source>
        <strain evidence="1">PWHHKU_190912</strain>
    </source>
</reference>
<comment type="caution">
    <text evidence="1">The sequence shown here is derived from an EMBL/GenBank/DDBJ whole genome shotgun (WGS) entry which is preliminary data.</text>
</comment>
<dbReference type="Proteomes" id="UP001148838">
    <property type="component" value="Unassembled WGS sequence"/>
</dbReference>
<evidence type="ECO:0000313" key="2">
    <source>
        <dbReference type="Proteomes" id="UP001148838"/>
    </source>
</evidence>